<dbReference type="GeneID" id="6758514"/>
<keyword evidence="2" id="KW-1185">Reference proteome</keyword>
<accession>B3SAP8</accession>
<sequence length="368" mass="41980">MAEQVIRTDIFDYEAAFLAYKDSNNDHEKLSLFNHTFLKLLEDQGLFCREDQTTLVGDIGCGDGGATVHYLKNIQFKGGLDVRVTDKQPEFAGSDTSSDQNKNSKACLAEEILSNAKQSQIIPLKNYQVRYGDILADDVAQLLYTNEEMKASMNRFDLVYLSHILYYARYNHQNGRYGVTHVVDSVATDLLSENGVAILFHSGLRFSKYAYFRIAYFTRGVIQNVDPTDEEIKRLSTDCAIRDACNELGLTCFEIPYKFDLCFSKDIRKYSDIYKDPSRYHELRGNPSAIKDLRVIIFMSHRSPEDLYADKSPRGLNNLVDRIVDAVENNGCVDLFSFMQIILSRKASAEFKQKIERAVKECQNQLCS</sequence>
<evidence type="ECO:0000313" key="1">
    <source>
        <dbReference type="EMBL" id="EDV20193.1"/>
    </source>
</evidence>
<dbReference type="Proteomes" id="UP000009022">
    <property type="component" value="Unassembled WGS sequence"/>
</dbReference>
<evidence type="ECO:0000313" key="2">
    <source>
        <dbReference type="Proteomes" id="UP000009022"/>
    </source>
</evidence>
<dbReference type="SUPFAM" id="SSF53335">
    <property type="entry name" value="S-adenosyl-L-methionine-dependent methyltransferases"/>
    <property type="match status" value="1"/>
</dbReference>
<reference evidence="1 2" key="1">
    <citation type="journal article" date="2008" name="Nature">
        <title>The Trichoplax genome and the nature of placozoans.</title>
        <authorList>
            <person name="Srivastava M."/>
            <person name="Begovic E."/>
            <person name="Chapman J."/>
            <person name="Putnam N.H."/>
            <person name="Hellsten U."/>
            <person name="Kawashima T."/>
            <person name="Kuo A."/>
            <person name="Mitros T."/>
            <person name="Salamov A."/>
            <person name="Carpenter M.L."/>
            <person name="Signorovitch A.Y."/>
            <person name="Moreno M.A."/>
            <person name="Kamm K."/>
            <person name="Grimwood J."/>
            <person name="Schmutz J."/>
            <person name="Shapiro H."/>
            <person name="Grigoriev I.V."/>
            <person name="Buss L.W."/>
            <person name="Schierwater B."/>
            <person name="Dellaporta S.L."/>
            <person name="Rokhsar D.S."/>
        </authorList>
    </citation>
    <scope>NUCLEOTIDE SEQUENCE [LARGE SCALE GENOMIC DNA]</scope>
    <source>
        <strain evidence="1 2">Grell-BS-1999</strain>
    </source>
</reference>
<dbReference type="CTD" id="6758514"/>
<dbReference type="Gene3D" id="3.40.50.150">
    <property type="entry name" value="Vaccinia Virus protein VP39"/>
    <property type="match status" value="1"/>
</dbReference>
<dbReference type="InterPro" id="IPR029063">
    <property type="entry name" value="SAM-dependent_MTases_sf"/>
</dbReference>
<evidence type="ECO:0008006" key="3">
    <source>
        <dbReference type="Google" id="ProtNLM"/>
    </source>
</evidence>
<name>B3SAP8_TRIAD</name>
<proteinExistence type="predicted"/>
<dbReference type="InParanoid" id="B3SAP8"/>
<dbReference type="AlphaFoldDB" id="B3SAP8"/>
<protein>
    <recommendedName>
        <fullName evidence="3">Methyltransferase domain-containing protein</fullName>
    </recommendedName>
</protein>
<gene>
    <name evidence="1" type="ORF">TRIADDRAFT_61335</name>
</gene>
<dbReference type="PhylomeDB" id="B3SAP8"/>
<dbReference type="EMBL" id="DS985262">
    <property type="protein sequence ID" value="EDV20193.1"/>
    <property type="molecule type" value="Genomic_DNA"/>
</dbReference>
<dbReference type="HOGENOM" id="CLU_748704_0_0_1"/>
<dbReference type="RefSeq" id="XP_002117354.1">
    <property type="nucleotide sequence ID" value="XM_002117318.1"/>
</dbReference>
<dbReference type="KEGG" id="tad:TRIADDRAFT_61335"/>
<organism evidence="1 2">
    <name type="scientific">Trichoplax adhaerens</name>
    <name type="common">Trichoplax reptans</name>
    <dbReference type="NCBI Taxonomy" id="10228"/>
    <lineage>
        <taxon>Eukaryota</taxon>
        <taxon>Metazoa</taxon>
        <taxon>Placozoa</taxon>
        <taxon>Uniplacotomia</taxon>
        <taxon>Trichoplacea</taxon>
        <taxon>Trichoplacidae</taxon>
        <taxon>Trichoplax</taxon>
    </lineage>
</organism>